<evidence type="ECO:0000256" key="1">
    <source>
        <dbReference type="ARBA" id="ARBA00004496"/>
    </source>
</evidence>
<dbReference type="PROSITE" id="PS51089">
    <property type="entry name" value="HP"/>
    <property type="match status" value="1"/>
</dbReference>
<dbReference type="InterPro" id="IPR036886">
    <property type="entry name" value="Villin_headpiece_dom_sf"/>
</dbReference>
<evidence type="ECO:0000256" key="3">
    <source>
        <dbReference type="ARBA" id="ARBA00022553"/>
    </source>
</evidence>
<dbReference type="CDD" id="cd09330">
    <property type="entry name" value="LIM4_abLIM"/>
    <property type="match status" value="1"/>
</dbReference>
<evidence type="ECO:0000256" key="4">
    <source>
        <dbReference type="ARBA" id="ARBA00022723"/>
    </source>
</evidence>
<dbReference type="GO" id="GO:0005737">
    <property type="term" value="C:cytoplasm"/>
    <property type="evidence" value="ECO:0007669"/>
    <property type="project" value="UniProtKB-SubCell"/>
</dbReference>
<dbReference type="PANTHER" id="PTHR24213">
    <property type="entry name" value="ACTIN-BINDING LIM PROTEIN"/>
    <property type="match status" value="1"/>
</dbReference>
<protein>
    <submittedName>
        <fullName evidence="12">Actin binding LIM protein family, member 3</fullName>
    </submittedName>
</protein>
<evidence type="ECO:0000313" key="13">
    <source>
        <dbReference type="Proteomes" id="UP000694383"/>
    </source>
</evidence>
<dbReference type="PROSITE" id="PS00478">
    <property type="entry name" value="LIM_DOMAIN_1"/>
    <property type="match status" value="3"/>
</dbReference>
<keyword evidence="13" id="KW-1185">Reference proteome</keyword>
<evidence type="ECO:0000313" key="12">
    <source>
        <dbReference type="Ensembl" id="ENSOSIP00000047097.1"/>
    </source>
</evidence>
<keyword evidence="6 8" id="KW-0862">Zinc</keyword>
<evidence type="ECO:0000256" key="6">
    <source>
        <dbReference type="ARBA" id="ARBA00022833"/>
    </source>
</evidence>
<name>A0A8C7ZRQ4_9TELE</name>
<dbReference type="InterPro" id="IPR001781">
    <property type="entry name" value="Znf_LIM"/>
</dbReference>
<feature type="compositionally biased region" description="Polar residues" evidence="9">
    <location>
        <begin position="431"/>
        <end position="445"/>
    </location>
</feature>
<dbReference type="SUPFAM" id="SSF47050">
    <property type="entry name" value="VHP, Villin headpiece domain"/>
    <property type="match status" value="1"/>
</dbReference>
<dbReference type="GO" id="GO:0001725">
    <property type="term" value="C:stress fiber"/>
    <property type="evidence" value="ECO:0007669"/>
    <property type="project" value="TreeGrafter"/>
</dbReference>
<dbReference type="CDD" id="cd09328">
    <property type="entry name" value="LIM2_abLIM"/>
    <property type="match status" value="1"/>
</dbReference>
<dbReference type="SUPFAM" id="SSF57716">
    <property type="entry name" value="Glucocorticoid receptor-like (DNA-binding domain)"/>
    <property type="match status" value="5"/>
</dbReference>
<reference evidence="12" key="2">
    <citation type="submission" date="2025-09" db="UniProtKB">
        <authorList>
            <consortium name="Ensembl"/>
        </authorList>
    </citation>
    <scope>IDENTIFICATION</scope>
</reference>
<dbReference type="Pfam" id="PF00412">
    <property type="entry name" value="LIM"/>
    <property type="match status" value="4"/>
</dbReference>
<keyword evidence="4 8" id="KW-0479">Metal-binding</keyword>
<evidence type="ECO:0000256" key="5">
    <source>
        <dbReference type="ARBA" id="ARBA00022737"/>
    </source>
</evidence>
<dbReference type="GO" id="GO:0060271">
    <property type="term" value="P:cilium assembly"/>
    <property type="evidence" value="ECO:0007669"/>
    <property type="project" value="TreeGrafter"/>
</dbReference>
<dbReference type="Ensembl" id="ENSOSIT00000049498.1">
    <property type="protein sequence ID" value="ENSOSIP00000047097.1"/>
    <property type="gene ID" value="ENSOSIG00000022277.1"/>
</dbReference>
<dbReference type="GO" id="GO:0051015">
    <property type="term" value="F:actin filament binding"/>
    <property type="evidence" value="ECO:0007669"/>
    <property type="project" value="TreeGrafter"/>
</dbReference>
<proteinExistence type="predicted"/>
<dbReference type="Pfam" id="PF16182">
    <property type="entry name" value="AbLIM_anchor"/>
    <property type="match status" value="2"/>
</dbReference>
<dbReference type="GO" id="GO:0007010">
    <property type="term" value="P:cytoskeleton organization"/>
    <property type="evidence" value="ECO:0007669"/>
    <property type="project" value="InterPro"/>
</dbReference>
<dbReference type="FunFam" id="2.10.110.10:FF:000024">
    <property type="entry name" value="actin-binding LIM protein 1 isoform X1"/>
    <property type="match status" value="1"/>
</dbReference>
<feature type="domain" description="HP" evidence="11">
    <location>
        <begin position="557"/>
        <end position="625"/>
    </location>
</feature>
<dbReference type="GO" id="GO:0030032">
    <property type="term" value="P:lamellipodium assembly"/>
    <property type="evidence" value="ECO:0007669"/>
    <property type="project" value="TreeGrafter"/>
</dbReference>
<dbReference type="Gene3D" id="2.10.110.10">
    <property type="entry name" value="Cysteine Rich Protein"/>
    <property type="match status" value="4"/>
</dbReference>
<feature type="domain" description="LIM zinc-binding" evidence="10">
    <location>
        <begin position="21"/>
        <end position="80"/>
    </location>
</feature>
<dbReference type="Pfam" id="PF02209">
    <property type="entry name" value="VHP"/>
    <property type="match status" value="1"/>
</dbReference>
<evidence type="ECO:0000256" key="9">
    <source>
        <dbReference type="SAM" id="MobiDB-lite"/>
    </source>
</evidence>
<feature type="domain" description="LIM zinc-binding" evidence="10">
    <location>
        <begin position="81"/>
        <end position="140"/>
    </location>
</feature>
<dbReference type="InterPro" id="IPR051618">
    <property type="entry name" value="Actin-binding_LIM"/>
</dbReference>
<dbReference type="CDD" id="cd09327">
    <property type="entry name" value="LIM1_abLIM"/>
    <property type="match status" value="1"/>
</dbReference>
<accession>A0A8C7ZRQ4</accession>
<dbReference type="SMART" id="SM00132">
    <property type="entry name" value="LIM"/>
    <property type="match status" value="4"/>
</dbReference>
<dbReference type="FunFam" id="2.10.110.10:FF:000004">
    <property type="entry name" value="actin-binding LIM protein 1 isoform X1"/>
    <property type="match status" value="1"/>
</dbReference>
<dbReference type="Gene3D" id="1.10.950.10">
    <property type="entry name" value="Villin headpiece domain"/>
    <property type="match status" value="1"/>
</dbReference>
<dbReference type="FunFam" id="2.10.110.10:FF:000007">
    <property type="entry name" value="actin-binding LIM protein 1 isoform X1"/>
    <property type="match status" value="1"/>
</dbReference>
<evidence type="ECO:0000259" key="11">
    <source>
        <dbReference type="PROSITE" id="PS51089"/>
    </source>
</evidence>
<evidence type="ECO:0000256" key="8">
    <source>
        <dbReference type="PROSITE-ProRule" id="PRU00125"/>
    </source>
</evidence>
<dbReference type="PROSITE" id="PS50023">
    <property type="entry name" value="LIM_DOMAIN_2"/>
    <property type="match status" value="3"/>
</dbReference>
<comment type="subcellular location">
    <subcellularLocation>
        <location evidence="1">Cytoplasm</location>
    </subcellularLocation>
</comment>
<dbReference type="InterPro" id="IPR032402">
    <property type="entry name" value="AbLIM_anchor"/>
</dbReference>
<keyword evidence="3" id="KW-0597">Phosphoprotein</keyword>
<keyword evidence="7 8" id="KW-0440">LIM domain</keyword>
<keyword evidence="5" id="KW-0677">Repeat</keyword>
<feature type="compositionally biased region" description="Polar residues" evidence="9">
    <location>
        <begin position="464"/>
        <end position="474"/>
    </location>
</feature>
<feature type="domain" description="LIM zinc-binding" evidence="10">
    <location>
        <begin position="150"/>
        <end position="209"/>
    </location>
</feature>
<dbReference type="GeneTree" id="ENSGT00950000182850"/>
<reference evidence="12" key="1">
    <citation type="submission" date="2025-08" db="UniProtKB">
        <authorList>
            <consortium name="Ensembl"/>
        </authorList>
    </citation>
    <scope>IDENTIFICATION</scope>
</reference>
<evidence type="ECO:0000256" key="7">
    <source>
        <dbReference type="ARBA" id="ARBA00023038"/>
    </source>
</evidence>
<dbReference type="CDD" id="cd09329">
    <property type="entry name" value="LIM3_abLIM"/>
    <property type="match status" value="1"/>
</dbReference>
<dbReference type="FunFam" id="1.10.950.10:FF:000001">
    <property type="entry name" value="actin-binding LIM protein 1 isoform X2"/>
    <property type="match status" value="1"/>
</dbReference>
<dbReference type="InterPro" id="IPR003128">
    <property type="entry name" value="Villin_headpiece"/>
</dbReference>
<evidence type="ECO:0000259" key="10">
    <source>
        <dbReference type="PROSITE" id="PS50023"/>
    </source>
</evidence>
<dbReference type="GO" id="GO:0046872">
    <property type="term" value="F:metal ion binding"/>
    <property type="evidence" value="ECO:0007669"/>
    <property type="project" value="UniProtKB-KW"/>
</dbReference>
<evidence type="ECO:0000256" key="2">
    <source>
        <dbReference type="ARBA" id="ARBA00022490"/>
    </source>
</evidence>
<organism evidence="12 13">
    <name type="scientific">Oryzias sinensis</name>
    <name type="common">Chinese medaka</name>
    <dbReference type="NCBI Taxonomy" id="183150"/>
    <lineage>
        <taxon>Eukaryota</taxon>
        <taxon>Metazoa</taxon>
        <taxon>Chordata</taxon>
        <taxon>Craniata</taxon>
        <taxon>Vertebrata</taxon>
        <taxon>Euteleostomi</taxon>
        <taxon>Actinopterygii</taxon>
        <taxon>Neopterygii</taxon>
        <taxon>Teleostei</taxon>
        <taxon>Neoteleostei</taxon>
        <taxon>Acanthomorphata</taxon>
        <taxon>Ovalentaria</taxon>
        <taxon>Atherinomorphae</taxon>
        <taxon>Beloniformes</taxon>
        <taxon>Adrianichthyidae</taxon>
        <taxon>Oryziinae</taxon>
        <taxon>Oryzias</taxon>
    </lineage>
</organism>
<dbReference type="FunFam" id="2.10.110.10:FF:000003">
    <property type="entry name" value="actin-binding LIM protein 1 isoform X1"/>
    <property type="match status" value="1"/>
</dbReference>
<dbReference type="Proteomes" id="UP000694383">
    <property type="component" value="Unplaced"/>
</dbReference>
<dbReference type="PANTHER" id="PTHR24213:SF0">
    <property type="entry name" value="ACTIN-BINDING LIM PROTEIN 3"/>
    <property type="match status" value="1"/>
</dbReference>
<dbReference type="SMART" id="SM00153">
    <property type="entry name" value="VHP"/>
    <property type="match status" value="1"/>
</dbReference>
<keyword evidence="2" id="KW-0963">Cytoplasm</keyword>
<dbReference type="AlphaFoldDB" id="A0A8C7ZRQ4"/>
<sequence>LFVSPAYQQSSTGSEKCSGPIRCQRCREICKGEVVRVQETHFHVKCFTCTVCNCDLARSGFFQKKGEYICTADYQRLYGTRCDRCDSFITGEVVSALGRTYHPKCFVCSVCRSPFPIGDRVTFSGKDCVCQQCSQTLVKKNEPIKIHGPSHCAGCGAEIKQGQSLLALEKQWHVSCFRCQTCSMVLTGEYISKDGVPYCEADYHAQFGVKCEGCSRYISGRVLEAGGKHYHPSCARCARCNMMFKEGEEMYLTGCEVWHPLCKQAARAERRLRHRRLSETSISPPGSSIGSPSRVICARVENEILDYKDLAALPKVKAIYEVQQPDLIPSSNQQYPSYFTDDRLDNYIYGESLGTLSPYSQYDNMDAKQRHCSSPGYIDSPSSTRPGMSPIMPRSPQHFGYAGDPNIYRKPPIYKRTATKSRTSEDILRSSRLSTYSPEPYTQSEADYYPYTGSPRMPRRRFSTGGNEESWSQSLQRIGSGIGRMILKEEMKARSGFYDNDPWGSARNSRSGSKETLNTTGYGTSTYNYTINDFVCKSASLPGYGRNGIQRSCIVWMFFSQIYPYEALIVTTRGRNKLPKDVDRARLERHLSPEEFVQVFGMTVEEFDRLALWKRNEFKKQARLF</sequence>
<feature type="region of interest" description="Disordered" evidence="9">
    <location>
        <begin position="399"/>
        <end position="474"/>
    </location>
</feature>